<reference evidence="3 4" key="1">
    <citation type="submission" date="2017-05" db="EMBL/GenBank/DDBJ databases">
        <title>Complete and WGS of Bordetella genogroups.</title>
        <authorList>
            <person name="Spilker T."/>
            <person name="LiPuma J."/>
        </authorList>
    </citation>
    <scope>NUCLEOTIDE SEQUENCE [LARGE SCALE GENOMIC DNA]</scope>
    <source>
        <strain evidence="3 4">AU7206</strain>
    </source>
</reference>
<keyword evidence="4" id="KW-1185">Reference proteome</keyword>
<organism evidence="3 4">
    <name type="scientific">Bordetella genomosp. 13</name>
    <dbReference type="NCBI Taxonomy" id="463040"/>
    <lineage>
        <taxon>Bacteria</taxon>
        <taxon>Pseudomonadati</taxon>
        <taxon>Pseudomonadota</taxon>
        <taxon>Betaproteobacteria</taxon>
        <taxon>Burkholderiales</taxon>
        <taxon>Alcaligenaceae</taxon>
        <taxon>Bordetella</taxon>
    </lineage>
</organism>
<proteinExistence type="predicted"/>
<accession>A0A1W6ZD06</accession>
<evidence type="ECO:0000313" key="4">
    <source>
        <dbReference type="Proteomes" id="UP000194161"/>
    </source>
</evidence>
<dbReference type="AlphaFoldDB" id="A0A1W6ZD06"/>
<gene>
    <name evidence="3" type="ORF">CAL15_13265</name>
</gene>
<dbReference type="EMBL" id="CP021111">
    <property type="protein sequence ID" value="ARP95268.1"/>
    <property type="molecule type" value="Genomic_DNA"/>
</dbReference>
<protein>
    <submittedName>
        <fullName evidence="3">Uncharacterized protein</fullName>
    </submittedName>
</protein>
<sequence>MSDLPLRAARFLLALGLALPAAVLAQSAAPARQADSSACVDVEVAGYRSLSYDCLSQQMAPRPRAPHENPALASEDVARMPSNQLGLFNRAATSNRMGNNFGKSALPQRPPNPSFQSPLPTR</sequence>
<dbReference type="Proteomes" id="UP000194161">
    <property type="component" value="Chromosome"/>
</dbReference>
<evidence type="ECO:0000256" key="1">
    <source>
        <dbReference type="SAM" id="MobiDB-lite"/>
    </source>
</evidence>
<feature type="chain" id="PRO_5013320844" evidence="2">
    <location>
        <begin position="26"/>
        <end position="122"/>
    </location>
</feature>
<feature type="signal peptide" evidence="2">
    <location>
        <begin position="1"/>
        <end position="25"/>
    </location>
</feature>
<evidence type="ECO:0000313" key="3">
    <source>
        <dbReference type="EMBL" id="ARP95268.1"/>
    </source>
</evidence>
<dbReference type="OrthoDB" id="6025249at2"/>
<feature type="compositionally biased region" description="Polar residues" evidence="1">
    <location>
        <begin position="81"/>
        <end position="102"/>
    </location>
</feature>
<keyword evidence="2" id="KW-0732">Signal</keyword>
<name>A0A1W6ZD06_9BORD</name>
<dbReference type="KEGG" id="bgm:CAL15_13265"/>
<feature type="region of interest" description="Disordered" evidence="1">
    <location>
        <begin position="60"/>
        <end position="122"/>
    </location>
</feature>
<dbReference type="RefSeq" id="WP_086079032.1">
    <property type="nucleotide sequence ID" value="NZ_CP021111.1"/>
</dbReference>
<evidence type="ECO:0000256" key="2">
    <source>
        <dbReference type="SAM" id="SignalP"/>
    </source>
</evidence>